<keyword evidence="5" id="KW-0282">Flagellum</keyword>
<evidence type="ECO:0000256" key="10">
    <source>
        <dbReference type="ARBA" id="ARBA00038378"/>
    </source>
</evidence>
<dbReference type="GO" id="GO:0005929">
    <property type="term" value="C:cilium"/>
    <property type="evidence" value="ECO:0007669"/>
    <property type="project" value="TreeGrafter"/>
</dbReference>
<dbReference type="InterPro" id="IPR032675">
    <property type="entry name" value="LRR_dom_sf"/>
</dbReference>
<keyword evidence="6" id="KW-0175">Coiled coil</keyword>
<keyword evidence="13" id="KW-1185">Reference proteome</keyword>
<evidence type="ECO:0000256" key="2">
    <source>
        <dbReference type="ARBA" id="ARBA00022490"/>
    </source>
</evidence>
<evidence type="ECO:0000256" key="8">
    <source>
        <dbReference type="ARBA" id="ARBA00023212"/>
    </source>
</evidence>
<evidence type="ECO:0000256" key="4">
    <source>
        <dbReference type="ARBA" id="ARBA00022737"/>
    </source>
</evidence>
<dbReference type="SUPFAM" id="SSF52058">
    <property type="entry name" value="L domain-like"/>
    <property type="match status" value="1"/>
</dbReference>
<dbReference type="InterPro" id="IPR050576">
    <property type="entry name" value="Cilia_flagella_integrity"/>
</dbReference>
<evidence type="ECO:0000256" key="9">
    <source>
        <dbReference type="ARBA" id="ARBA00023273"/>
    </source>
</evidence>
<reference evidence="12" key="1">
    <citation type="journal article" date="2022" name="bioRxiv">
        <title>Sequencing and chromosome-scale assembly of the giantPleurodeles waltlgenome.</title>
        <authorList>
            <person name="Brown T."/>
            <person name="Elewa A."/>
            <person name="Iarovenko S."/>
            <person name="Subramanian E."/>
            <person name="Araus A.J."/>
            <person name="Petzold A."/>
            <person name="Susuki M."/>
            <person name="Suzuki K.-i.T."/>
            <person name="Hayashi T."/>
            <person name="Toyoda A."/>
            <person name="Oliveira C."/>
            <person name="Osipova E."/>
            <person name="Leigh N.D."/>
            <person name="Simon A."/>
            <person name="Yun M.H."/>
        </authorList>
    </citation>
    <scope>NUCLEOTIDE SEQUENCE</scope>
    <source>
        <strain evidence="12">20211129_DDA</strain>
        <tissue evidence="12">Liver</tissue>
    </source>
</reference>
<dbReference type="Pfam" id="PF14580">
    <property type="entry name" value="LRR_9"/>
    <property type="match status" value="1"/>
</dbReference>
<evidence type="ECO:0000256" key="1">
    <source>
        <dbReference type="ARBA" id="ARBA00004611"/>
    </source>
</evidence>
<dbReference type="InterPro" id="IPR003591">
    <property type="entry name" value="Leu-rich_rpt_typical-subtyp"/>
</dbReference>
<name>A0AAV7LZN6_PLEWA</name>
<evidence type="ECO:0000256" key="3">
    <source>
        <dbReference type="ARBA" id="ARBA00022614"/>
    </source>
</evidence>
<dbReference type="AlphaFoldDB" id="A0AAV7LZN6"/>
<keyword evidence="9" id="KW-0966">Cell projection</keyword>
<sequence>MSHLYDTVEPNVINDAMLANAVEEQGPQEEAGRFAKMEGIEFNDVTKLQLDFKNILKIDNLWQFKNITKLQLDNNVIERIEGLDTLVNLVWLDLSFNNIEKIGGLDALVKLEDLSLYNNRISQIENLDTLKKLQVLSIGNNNLTSLENLIYLRGFKDLRTLNIAGNPICDNEQHKVFIAAHIPQLVYLDFRLIDHNVREMGSVKYQDSIEELLHNEKLAKHQEEEELRRQKELERHTAAFVEHLNGPFLFATMYAEDTEGKKLANLPGVAELLEVYPL</sequence>
<evidence type="ECO:0000256" key="11">
    <source>
        <dbReference type="ARBA" id="ARBA00040950"/>
    </source>
</evidence>
<dbReference type="PANTHER" id="PTHR45973:SF12">
    <property type="entry name" value="DYNEIN REGULATORY COMPLEX SUBUNIT 3"/>
    <property type="match status" value="1"/>
</dbReference>
<keyword evidence="8" id="KW-0206">Cytoskeleton</keyword>
<dbReference type="Gene3D" id="3.80.10.10">
    <property type="entry name" value="Ribonuclease Inhibitor"/>
    <property type="match status" value="1"/>
</dbReference>
<comment type="caution">
    <text evidence="12">The sequence shown here is derived from an EMBL/GenBank/DDBJ whole genome shotgun (WGS) entry which is preliminary data.</text>
</comment>
<protein>
    <recommendedName>
        <fullName evidence="11">Dynein regulatory complex subunit 3</fullName>
    </recommendedName>
</protein>
<keyword evidence="3" id="KW-0433">Leucine-rich repeat</keyword>
<organism evidence="12 13">
    <name type="scientific">Pleurodeles waltl</name>
    <name type="common">Iberian ribbed newt</name>
    <dbReference type="NCBI Taxonomy" id="8319"/>
    <lineage>
        <taxon>Eukaryota</taxon>
        <taxon>Metazoa</taxon>
        <taxon>Chordata</taxon>
        <taxon>Craniata</taxon>
        <taxon>Vertebrata</taxon>
        <taxon>Euteleostomi</taxon>
        <taxon>Amphibia</taxon>
        <taxon>Batrachia</taxon>
        <taxon>Caudata</taxon>
        <taxon>Salamandroidea</taxon>
        <taxon>Salamandridae</taxon>
        <taxon>Pleurodelinae</taxon>
        <taxon>Pleurodeles</taxon>
    </lineage>
</organism>
<evidence type="ECO:0000256" key="6">
    <source>
        <dbReference type="ARBA" id="ARBA00023054"/>
    </source>
</evidence>
<comment type="similarity">
    <text evidence="10">Belongs to the DRC3 family.</text>
</comment>
<dbReference type="Proteomes" id="UP001066276">
    <property type="component" value="Chromosome 10"/>
</dbReference>
<dbReference type="InterPro" id="IPR001611">
    <property type="entry name" value="Leu-rich_rpt"/>
</dbReference>
<comment type="subcellular location">
    <subcellularLocation>
        <location evidence="1">Cytoplasm</location>
        <location evidence="1">Cytoskeleton</location>
        <location evidence="1">Flagellum axoneme</location>
    </subcellularLocation>
</comment>
<dbReference type="SMART" id="SM00369">
    <property type="entry name" value="LRR_TYP"/>
    <property type="match status" value="3"/>
</dbReference>
<evidence type="ECO:0000313" key="13">
    <source>
        <dbReference type="Proteomes" id="UP001066276"/>
    </source>
</evidence>
<dbReference type="EMBL" id="JANPWB010000014">
    <property type="protein sequence ID" value="KAJ1096671.1"/>
    <property type="molecule type" value="Genomic_DNA"/>
</dbReference>
<dbReference type="SMART" id="SM00365">
    <property type="entry name" value="LRR_SD22"/>
    <property type="match status" value="4"/>
</dbReference>
<keyword evidence="4" id="KW-0677">Repeat</keyword>
<dbReference type="PANTHER" id="PTHR45973">
    <property type="entry name" value="PROTEIN PHOSPHATASE 1 REGULATORY SUBUNIT SDS22-RELATED"/>
    <property type="match status" value="1"/>
</dbReference>
<evidence type="ECO:0000256" key="5">
    <source>
        <dbReference type="ARBA" id="ARBA00022846"/>
    </source>
</evidence>
<keyword evidence="2" id="KW-0963">Cytoplasm</keyword>
<evidence type="ECO:0000313" key="12">
    <source>
        <dbReference type="EMBL" id="KAJ1096671.1"/>
    </source>
</evidence>
<proteinExistence type="inferred from homology"/>
<gene>
    <name evidence="12" type="ORF">NDU88_001806</name>
</gene>
<accession>A0AAV7LZN6</accession>
<evidence type="ECO:0000256" key="7">
    <source>
        <dbReference type="ARBA" id="ARBA00023069"/>
    </source>
</evidence>
<keyword evidence="7" id="KW-0969">Cilium</keyword>
<dbReference type="PROSITE" id="PS51450">
    <property type="entry name" value="LRR"/>
    <property type="match status" value="4"/>
</dbReference>